<dbReference type="SFLD" id="SFLDS00029">
    <property type="entry name" value="Radical_SAM"/>
    <property type="match status" value="1"/>
</dbReference>
<dbReference type="GO" id="GO:0003824">
    <property type="term" value="F:catalytic activity"/>
    <property type="evidence" value="ECO:0007669"/>
    <property type="project" value="InterPro"/>
</dbReference>
<protein>
    <submittedName>
        <fullName evidence="5">Radical SAM protein</fullName>
    </submittedName>
</protein>
<feature type="domain" description="Radical SAM core" evidence="4">
    <location>
        <begin position="15"/>
        <end position="243"/>
    </location>
</feature>
<dbReference type="Gene3D" id="3.80.30.30">
    <property type="match status" value="1"/>
</dbReference>
<dbReference type="EMBL" id="CP009961">
    <property type="protein sequence ID" value="AKG38713.1"/>
    <property type="molecule type" value="Genomic_DNA"/>
</dbReference>
<keyword evidence="1" id="KW-0479">Metal-binding</keyword>
<dbReference type="InterPro" id="IPR040086">
    <property type="entry name" value="MJ0683-like"/>
</dbReference>
<dbReference type="PROSITE" id="PS51918">
    <property type="entry name" value="RADICAL_SAM"/>
    <property type="match status" value="1"/>
</dbReference>
<dbReference type="HOGENOM" id="CLU_015525_2_1_2"/>
<dbReference type="RefSeq" id="WP_052884165.1">
    <property type="nucleotide sequence ID" value="NZ_CP009961.1"/>
</dbReference>
<name>A0A0F7FIQ5_9CREN</name>
<dbReference type="GeneID" id="25401501"/>
<dbReference type="PATRIC" id="fig|1550241.5.peg.990"/>
<accession>A0A0F7FIQ5</accession>
<evidence type="ECO:0000313" key="5">
    <source>
        <dbReference type="EMBL" id="AKG38713.1"/>
    </source>
</evidence>
<dbReference type="InterPro" id="IPR007197">
    <property type="entry name" value="rSAM"/>
</dbReference>
<evidence type="ECO:0000256" key="3">
    <source>
        <dbReference type="ARBA" id="ARBA00023014"/>
    </source>
</evidence>
<keyword evidence="6" id="KW-1185">Reference proteome</keyword>
<dbReference type="InterPro" id="IPR006638">
    <property type="entry name" value="Elp3/MiaA/NifB-like_rSAM"/>
</dbReference>
<organism evidence="5 6">
    <name type="scientific">Infirmifilum uzonense</name>
    <dbReference type="NCBI Taxonomy" id="1550241"/>
    <lineage>
        <taxon>Archaea</taxon>
        <taxon>Thermoproteota</taxon>
        <taxon>Thermoprotei</taxon>
        <taxon>Thermofilales</taxon>
        <taxon>Thermofilaceae</taxon>
        <taxon>Infirmifilum</taxon>
    </lineage>
</organism>
<dbReference type="STRING" id="1550241.MA03_04680"/>
<sequence>MYVRPFDPWRKTSLCTCPFKYSVNPYTGCFHGCLYCYASSYIKDFFNPRPKEDFLRRVQRDLEKIKEGSIINISSSSDPYQPLEEKYRYTRHLLEMLKDRFIIEIVTKSDLVTRDVDILSSSRSLVSITVTTLDSGIARLLEPRAPPPKRRVDAIERLTEAGVPVVVRLDPLIPGLNDDIENIIEVLEAVSLAGANHIVSSTYKVKPDNLGRLSKVFPEVIPRVKELYLEKGQKIHGYIYASRSYRAEILKLVKVEAEKRGMTFATCREGLSNLNTPGVSCDGTHLALRKAII</sequence>
<proteinExistence type="predicted"/>
<dbReference type="OrthoDB" id="15538at2157"/>
<dbReference type="SUPFAM" id="SSF102114">
    <property type="entry name" value="Radical SAM enzymes"/>
    <property type="match status" value="1"/>
</dbReference>
<evidence type="ECO:0000256" key="1">
    <source>
        <dbReference type="ARBA" id="ARBA00022723"/>
    </source>
</evidence>
<dbReference type="KEGG" id="thf:MA03_04680"/>
<keyword evidence="3" id="KW-0411">Iron-sulfur</keyword>
<dbReference type="GO" id="GO:0046872">
    <property type="term" value="F:metal ion binding"/>
    <property type="evidence" value="ECO:0007669"/>
    <property type="project" value="UniProtKB-KW"/>
</dbReference>
<dbReference type="SFLD" id="SFLDG01084">
    <property type="entry name" value="Uncharacterised_Radical_SAM_Su"/>
    <property type="match status" value="1"/>
</dbReference>
<dbReference type="Pfam" id="PF04055">
    <property type="entry name" value="Radical_SAM"/>
    <property type="match status" value="1"/>
</dbReference>
<dbReference type="SMART" id="SM00729">
    <property type="entry name" value="Elp3"/>
    <property type="match status" value="1"/>
</dbReference>
<dbReference type="Proteomes" id="UP000067434">
    <property type="component" value="Chromosome"/>
</dbReference>
<dbReference type="PANTHER" id="PTHR43432">
    <property type="entry name" value="SLR0285 PROTEIN"/>
    <property type="match status" value="1"/>
</dbReference>
<reference evidence="5 6" key="1">
    <citation type="journal article" date="2015" name="Stand. Genomic Sci.">
        <title>Complete genome sequence of and proposal of Thermofilum uzonense sp. nov. a novel hyperthermophilic crenarchaeon and emended description of the genus Thermofilum.</title>
        <authorList>
            <person name="Toshchakov S.V."/>
            <person name="Korzhenkov A.A."/>
            <person name="Samarov N.I."/>
            <person name="Mazunin I.O."/>
            <person name="Mozhey O.I."/>
            <person name="Shmyr I.S."/>
            <person name="Derbikova K.S."/>
            <person name="Taranov E.A."/>
            <person name="Dominova I.N."/>
            <person name="Bonch-Osmolovskaya E.A."/>
            <person name="Patrushev M.V."/>
            <person name="Podosokorskaya O.A."/>
            <person name="Kublanov I.V."/>
        </authorList>
    </citation>
    <scope>NUCLEOTIDE SEQUENCE [LARGE SCALE GENOMIC DNA]</scope>
    <source>
        <strain evidence="5 6">1807-2</strain>
    </source>
</reference>
<evidence type="ECO:0000313" key="6">
    <source>
        <dbReference type="Proteomes" id="UP000067434"/>
    </source>
</evidence>
<keyword evidence="2" id="KW-0408">Iron</keyword>
<evidence type="ECO:0000256" key="2">
    <source>
        <dbReference type="ARBA" id="ARBA00023004"/>
    </source>
</evidence>
<dbReference type="AlphaFoldDB" id="A0A0F7FIQ5"/>
<evidence type="ECO:0000259" key="4">
    <source>
        <dbReference type="PROSITE" id="PS51918"/>
    </source>
</evidence>
<dbReference type="PANTHER" id="PTHR43432:SF3">
    <property type="entry name" value="SLR0285 PROTEIN"/>
    <property type="match status" value="1"/>
</dbReference>
<gene>
    <name evidence="5" type="ORF">MA03_04680</name>
</gene>
<dbReference type="InterPro" id="IPR058240">
    <property type="entry name" value="rSAM_sf"/>
</dbReference>
<dbReference type="GO" id="GO:0051536">
    <property type="term" value="F:iron-sulfur cluster binding"/>
    <property type="evidence" value="ECO:0007669"/>
    <property type="project" value="UniProtKB-KW"/>
</dbReference>
<dbReference type="CDD" id="cd01335">
    <property type="entry name" value="Radical_SAM"/>
    <property type="match status" value="1"/>
</dbReference>